<dbReference type="PANTHER" id="PTHR32024">
    <property type="entry name" value="TRK SYSTEM POTASSIUM UPTAKE PROTEIN TRKG-RELATED"/>
    <property type="match status" value="1"/>
</dbReference>
<feature type="transmembrane region" description="Helical" evidence="9">
    <location>
        <begin position="133"/>
        <end position="155"/>
    </location>
</feature>
<dbReference type="AlphaFoldDB" id="A0A6N1VB76"/>
<dbReference type="Proteomes" id="UP000509367">
    <property type="component" value="Chromosome"/>
</dbReference>
<dbReference type="InterPro" id="IPR003445">
    <property type="entry name" value="Cat_transpt"/>
</dbReference>
<feature type="transmembrane region" description="Helical" evidence="9">
    <location>
        <begin position="329"/>
        <end position="349"/>
    </location>
</feature>
<feature type="transmembrane region" description="Helical" evidence="9">
    <location>
        <begin position="40"/>
        <end position="59"/>
    </location>
</feature>
<evidence type="ECO:0000256" key="2">
    <source>
        <dbReference type="ARBA" id="ARBA00009137"/>
    </source>
</evidence>
<keyword evidence="8 9" id="KW-0472">Membrane</keyword>
<feature type="transmembrane region" description="Helical" evidence="9">
    <location>
        <begin position="182"/>
        <end position="202"/>
    </location>
</feature>
<reference evidence="10 11" key="1">
    <citation type="submission" date="2020-06" db="EMBL/GenBank/DDBJ databases">
        <title>Oricola thermophila sp. nov. isolated from a tidal sediments.</title>
        <authorList>
            <person name="Kwon K.K."/>
            <person name="Yang S.-H."/>
            <person name="Park M.-J."/>
        </authorList>
    </citation>
    <scope>NUCLEOTIDE SEQUENCE [LARGE SCALE GENOMIC DNA]</scope>
    <source>
        <strain evidence="10 11">MEBiC13590</strain>
    </source>
</reference>
<keyword evidence="5 9" id="KW-0812">Transmembrane</keyword>
<dbReference type="RefSeq" id="WP_175276066.1">
    <property type="nucleotide sequence ID" value="NZ_CP054836.1"/>
</dbReference>
<feature type="transmembrane region" description="Helical" evidence="9">
    <location>
        <begin position="399"/>
        <end position="419"/>
    </location>
</feature>
<feature type="transmembrane region" description="Helical" evidence="9">
    <location>
        <begin position="465"/>
        <end position="488"/>
    </location>
</feature>
<keyword evidence="11" id="KW-1185">Reference proteome</keyword>
<dbReference type="PANTHER" id="PTHR32024:SF2">
    <property type="entry name" value="TRK SYSTEM POTASSIUM UPTAKE PROTEIN TRKG-RELATED"/>
    <property type="match status" value="1"/>
</dbReference>
<dbReference type="GO" id="GO:0005886">
    <property type="term" value="C:plasma membrane"/>
    <property type="evidence" value="ECO:0007669"/>
    <property type="project" value="UniProtKB-SubCell"/>
</dbReference>
<evidence type="ECO:0000256" key="5">
    <source>
        <dbReference type="ARBA" id="ARBA00022692"/>
    </source>
</evidence>
<dbReference type="GO" id="GO:0030001">
    <property type="term" value="P:metal ion transport"/>
    <property type="evidence" value="ECO:0007669"/>
    <property type="project" value="UniProtKB-ARBA"/>
</dbReference>
<evidence type="ECO:0000256" key="8">
    <source>
        <dbReference type="ARBA" id="ARBA00023136"/>
    </source>
</evidence>
<dbReference type="EMBL" id="CP054836">
    <property type="protein sequence ID" value="QKV18170.1"/>
    <property type="molecule type" value="Genomic_DNA"/>
</dbReference>
<evidence type="ECO:0000313" key="11">
    <source>
        <dbReference type="Proteomes" id="UP000509367"/>
    </source>
</evidence>
<gene>
    <name evidence="10" type="ORF">HTY61_06740</name>
</gene>
<feature type="transmembrane region" description="Helical" evidence="9">
    <location>
        <begin position="274"/>
        <end position="291"/>
    </location>
</feature>
<evidence type="ECO:0000256" key="7">
    <source>
        <dbReference type="ARBA" id="ARBA00023065"/>
    </source>
</evidence>
<organism evidence="10 11">
    <name type="scientific">Oricola thermophila</name>
    <dbReference type="NCBI Taxonomy" id="2742145"/>
    <lineage>
        <taxon>Bacteria</taxon>
        <taxon>Pseudomonadati</taxon>
        <taxon>Pseudomonadota</taxon>
        <taxon>Alphaproteobacteria</taxon>
        <taxon>Hyphomicrobiales</taxon>
        <taxon>Ahrensiaceae</taxon>
        <taxon>Oricola</taxon>
    </lineage>
</organism>
<accession>A0A6N1VB76</accession>
<protein>
    <submittedName>
        <fullName evidence="10">TrkH family potassium uptake protein</fullName>
    </submittedName>
</protein>
<name>A0A6N1VB76_9HYPH</name>
<feature type="transmembrane region" description="Helical" evidence="9">
    <location>
        <begin position="68"/>
        <end position="91"/>
    </location>
</feature>
<keyword evidence="3" id="KW-0813">Transport</keyword>
<proteinExistence type="inferred from homology"/>
<evidence type="ECO:0000313" key="10">
    <source>
        <dbReference type="EMBL" id="QKV18170.1"/>
    </source>
</evidence>
<keyword evidence="6 9" id="KW-1133">Transmembrane helix</keyword>
<evidence type="ECO:0000256" key="4">
    <source>
        <dbReference type="ARBA" id="ARBA00022475"/>
    </source>
</evidence>
<comment type="subcellular location">
    <subcellularLocation>
        <location evidence="1">Cell membrane</location>
        <topology evidence="1">Multi-pass membrane protein</topology>
    </subcellularLocation>
</comment>
<dbReference type="Pfam" id="PF02386">
    <property type="entry name" value="TrkH"/>
    <property type="match status" value="1"/>
</dbReference>
<feature type="transmembrane region" description="Helical" evidence="9">
    <location>
        <begin position="234"/>
        <end position="254"/>
    </location>
</feature>
<dbReference type="KEGG" id="orm:HTY61_06740"/>
<dbReference type="GO" id="GO:0008324">
    <property type="term" value="F:monoatomic cation transmembrane transporter activity"/>
    <property type="evidence" value="ECO:0007669"/>
    <property type="project" value="InterPro"/>
</dbReference>
<evidence type="ECO:0000256" key="1">
    <source>
        <dbReference type="ARBA" id="ARBA00004651"/>
    </source>
</evidence>
<evidence type="ECO:0000256" key="3">
    <source>
        <dbReference type="ARBA" id="ARBA00022448"/>
    </source>
</evidence>
<keyword evidence="4" id="KW-1003">Cell membrane</keyword>
<sequence>MRTVIFLIGFAAALFFGSLVAPILIGLAFGEKVAVIRLSVLASTGAFVSIVTTAATLGYRHVLTPNRLILSMVVVWAIVSLIGATPFVLVLDMEFGRALFESVSGLTTTGASTLVAREAMPQSMLFWRLQLEWIGGFMTLASLFLVLSPLAVGGLPRRAMASEWRADLSDDRDGGVEHLKRYTPLLAAYVGVSVAVFLAYIASGADTLGAAHLTMTSVSTGGFNPNETELESHYGPATLVVMAFVMALAATSVFWQRYDLSNPLRVIWRNREAWWVGGFIAALTLLYVLAFRSVGGLRNVQDFGGVLAESFFAAASVVATSGHEMRPGVIALLPEILVFSVAFLGAAVFSTASGLKIHRLGAMLVQSRRELNLLIYPSSITPTRIARADYDERSIVETWPVLILTLVVLAVGIFLLAGGSGTFESAMLSAMALLVNAGPLYEAYIPAAALPELWPGYRDFTAFERYAGCAIMLLGRLEFIAVFAILNLKYWLSR</sequence>
<evidence type="ECO:0000256" key="6">
    <source>
        <dbReference type="ARBA" id="ARBA00022989"/>
    </source>
</evidence>
<comment type="similarity">
    <text evidence="2">Belongs to the TrkH potassium transport family.</text>
</comment>
<keyword evidence="7" id="KW-0406">Ion transport</keyword>
<evidence type="ECO:0000256" key="9">
    <source>
        <dbReference type="SAM" id="Phobius"/>
    </source>
</evidence>